<evidence type="ECO:0000313" key="2">
    <source>
        <dbReference type="Proteomes" id="UP000317243"/>
    </source>
</evidence>
<dbReference type="AlphaFoldDB" id="A0A5C5VQV1"/>
<keyword evidence="2" id="KW-1185">Reference proteome</keyword>
<accession>A0A5C5VQV1</accession>
<gene>
    <name evidence="1" type="ORF">KOR42_49630</name>
</gene>
<proteinExistence type="predicted"/>
<organism evidence="1 2">
    <name type="scientific">Thalassoglobus neptunius</name>
    <dbReference type="NCBI Taxonomy" id="1938619"/>
    <lineage>
        <taxon>Bacteria</taxon>
        <taxon>Pseudomonadati</taxon>
        <taxon>Planctomycetota</taxon>
        <taxon>Planctomycetia</taxon>
        <taxon>Planctomycetales</taxon>
        <taxon>Planctomycetaceae</taxon>
        <taxon>Thalassoglobus</taxon>
    </lineage>
</organism>
<protein>
    <submittedName>
        <fullName evidence="1">Uncharacterized protein</fullName>
    </submittedName>
</protein>
<name>A0A5C5VQV1_9PLAN</name>
<dbReference type="Proteomes" id="UP000317243">
    <property type="component" value="Unassembled WGS sequence"/>
</dbReference>
<evidence type="ECO:0000313" key="1">
    <source>
        <dbReference type="EMBL" id="TWT40181.1"/>
    </source>
</evidence>
<reference evidence="1 2" key="1">
    <citation type="submission" date="2019-02" db="EMBL/GenBank/DDBJ databases">
        <title>Deep-cultivation of Planctomycetes and their phenomic and genomic characterization uncovers novel biology.</title>
        <authorList>
            <person name="Wiegand S."/>
            <person name="Jogler M."/>
            <person name="Boedeker C."/>
            <person name="Pinto D."/>
            <person name="Vollmers J."/>
            <person name="Rivas-Marin E."/>
            <person name="Kohn T."/>
            <person name="Peeters S.H."/>
            <person name="Heuer A."/>
            <person name="Rast P."/>
            <person name="Oberbeckmann S."/>
            <person name="Bunk B."/>
            <person name="Jeske O."/>
            <person name="Meyerdierks A."/>
            <person name="Storesund J.E."/>
            <person name="Kallscheuer N."/>
            <person name="Luecker S."/>
            <person name="Lage O.M."/>
            <person name="Pohl T."/>
            <person name="Merkel B.J."/>
            <person name="Hornburger P."/>
            <person name="Mueller R.-W."/>
            <person name="Bruemmer F."/>
            <person name="Labrenz M."/>
            <person name="Spormann A.M."/>
            <person name="Op Den Camp H."/>
            <person name="Overmann J."/>
            <person name="Amann R."/>
            <person name="Jetten M.S.M."/>
            <person name="Mascher T."/>
            <person name="Medema M.H."/>
            <person name="Devos D.P."/>
            <person name="Kaster A.-K."/>
            <person name="Ovreas L."/>
            <person name="Rohde M."/>
            <person name="Galperin M.Y."/>
            <person name="Jogler C."/>
        </authorList>
    </citation>
    <scope>NUCLEOTIDE SEQUENCE [LARGE SCALE GENOMIC DNA]</scope>
    <source>
        <strain evidence="1 2">KOR42</strain>
    </source>
</reference>
<dbReference type="EMBL" id="SIHI01000053">
    <property type="protein sequence ID" value="TWT40181.1"/>
    <property type="molecule type" value="Genomic_DNA"/>
</dbReference>
<sequence length="74" mass="8451" precursor="true">MTNTLRQLSFKVFSCVNALRSFHSVGTILAIDKKSVYCDHRTPYKTFSQDENRPHDEVIPGGMNVVEMKAHPKQ</sequence>
<comment type="caution">
    <text evidence="1">The sequence shown here is derived from an EMBL/GenBank/DDBJ whole genome shotgun (WGS) entry which is preliminary data.</text>
</comment>